<dbReference type="EMBL" id="FNKO01000002">
    <property type="protein sequence ID" value="SDR10986.1"/>
    <property type="molecule type" value="Genomic_DNA"/>
</dbReference>
<dbReference type="Proteomes" id="UP000199301">
    <property type="component" value="Unassembled WGS sequence"/>
</dbReference>
<keyword evidence="3" id="KW-1185">Reference proteome</keyword>
<evidence type="ECO:0000313" key="3">
    <source>
        <dbReference type="Proteomes" id="UP000199301"/>
    </source>
</evidence>
<feature type="compositionally biased region" description="Basic and acidic residues" evidence="1">
    <location>
        <begin position="46"/>
        <end position="63"/>
    </location>
</feature>
<accession>A0A1H1GDT0</accession>
<evidence type="ECO:0000313" key="2">
    <source>
        <dbReference type="EMBL" id="SDR10986.1"/>
    </source>
</evidence>
<dbReference type="RefSeq" id="WP_175455141.1">
    <property type="nucleotide sequence ID" value="NZ_FNKO01000002.1"/>
</dbReference>
<dbReference type="AlphaFoldDB" id="A0A1H1GDT0"/>
<gene>
    <name evidence="2" type="ORF">SAMN04489718_3571</name>
</gene>
<name>A0A1H1GDT0_9ACTN</name>
<reference evidence="3" key="1">
    <citation type="submission" date="2016-10" db="EMBL/GenBank/DDBJ databases">
        <authorList>
            <person name="Varghese N."/>
            <person name="Submissions S."/>
        </authorList>
    </citation>
    <scope>NUCLEOTIDE SEQUENCE [LARGE SCALE GENOMIC DNA]</scope>
    <source>
        <strain evidence="3">DSM 45459</strain>
    </source>
</reference>
<dbReference type="STRING" id="995062.SAMN04489718_3571"/>
<organism evidence="2 3">
    <name type="scientific">Actinopolyspora saharensis</name>
    <dbReference type="NCBI Taxonomy" id="995062"/>
    <lineage>
        <taxon>Bacteria</taxon>
        <taxon>Bacillati</taxon>
        <taxon>Actinomycetota</taxon>
        <taxon>Actinomycetes</taxon>
        <taxon>Actinopolysporales</taxon>
        <taxon>Actinopolysporaceae</taxon>
        <taxon>Actinopolyspora</taxon>
    </lineage>
</organism>
<feature type="region of interest" description="Disordered" evidence="1">
    <location>
        <begin position="29"/>
        <end position="63"/>
    </location>
</feature>
<proteinExistence type="predicted"/>
<evidence type="ECO:0000256" key="1">
    <source>
        <dbReference type="SAM" id="MobiDB-lite"/>
    </source>
</evidence>
<protein>
    <submittedName>
        <fullName evidence="2">Uncharacterized protein</fullName>
    </submittedName>
</protein>
<sequence length="63" mass="7030">MLYALAAIGAVTLVVLLWKGFGPVREALEQREDAQPGRPAPDDDPEFLRRIAEQQNKPGEDNR</sequence>